<feature type="transmembrane region" description="Helical" evidence="7">
    <location>
        <begin position="84"/>
        <end position="102"/>
    </location>
</feature>
<feature type="transmembrane region" description="Helical" evidence="7">
    <location>
        <begin position="209"/>
        <end position="226"/>
    </location>
</feature>
<reference evidence="9" key="1">
    <citation type="submission" date="2022-10" db="EMBL/GenBank/DDBJ databases">
        <title>Comparative genomics and taxonomic characterization of three novel marine species of genus Reichenbachiella exhibiting antioxidant and polysaccharide degradation activities.</title>
        <authorList>
            <person name="Muhammad N."/>
            <person name="Lee Y.-J."/>
            <person name="Ko J."/>
            <person name="Kim S.-G."/>
        </authorList>
    </citation>
    <scope>NUCLEOTIDE SEQUENCE</scope>
    <source>
        <strain evidence="9">Wsw4-B4</strain>
    </source>
</reference>
<dbReference type="InterPro" id="IPR022764">
    <property type="entry name" value="Peptidase_S54_rhomboid_dom"/>
</dbReference>
<dbReference type="InterPro" id="IPR035952">
    <property type="entry name" value="Rhomboid-like_sf"/>
</dbReference>
<dbReference type="Proteomes" id="UP001062165">
    <property type="component" value="Chromosome"/>
</dbReference>
<keyword evidence="4" id="KW-0378">Hydrolase</keyword>
<comment type="similarity">
    <text evidence="2">Belongs to the peptidase S54 family.</text>
</comment>
<dbReference type="Gene3D" id="1.20.1540.10">
    <property type="entry name" value="Rhomboid-like"/>
    <property type="match status" value="1"/>
</dbReference>
<name>A0ABY6CWQ6_9BACT</name>
<dbReference type="GO" id="GO:0008233">
    <property type="term" value="F:peptidase activity"/>
    <property type="evidence" value="ECO:0007669"/>
    <property type="project" value="UniProtKB-KW"/>
</dbReference>
<organism evidence="9 10">
    <name type="scientific">Reichenbachiella carrageenanivorans</name>
    <dbReference type="NCBI Taxonomy" id="2979869"/>
    <lineage>
        <taxon>Bacteria</taxon>
        <taxon>Pseudomonadati</taxon>
        <taxon>Bacteroidota</taxon>
        <taxon>Cytophagia</taxon>
        <taxon>Cytophagales</taxon>
        <taxon>Reichenbachiellaceae</taxon>
        <taxon>Reichenbachiella</taxon>
    </lineage>
</organism>
<protein>
    <submittedName>
        <fullName evidence="9">Rhomboid family intramembrane serine protease</fullName>
    </submittedName>
</protein>
<sequence>MFQLTPIVKNILIINGVLLFLEYVLQISLAPIFGVHYLFSDHFYIFQYVTYMWLHAGMWHLISNMFAILVFGPMLERVWGSKRFLTFYLITGIGAGVLYGVVDTIGKGDLSEDTEAFISNPNPDDFYIYTHNYKSRRFDMLKVGDFADEYYDRPENTSYTSQAVDIVNTIYKDLTNTPMIGASGAVFGVLLAFAMLFPNTELMLLFPPIPIKAKYLVFFYGAYELYSEINRTGGDNVAHFTHLSGMLIAFLVLKYWQRQRGNFY</sequence>
<keyword evidence="3 7" id="KW-0812">Transmembrane</keyword>
<dbReference type="EMBL" id="CP106735">
    <property type="protein sequence ID" value="UXX78357.1"/>
    <property type="molecule type" value="Genomic_DNA"/>
</dbReference>
<evidence type="ECO:0000256" key="7">
    <source>
        <dbReference type="SAM" id="Phobius"/>
    </source>
</evidence>
<evidence type="ECO:0000259" key="8">
    <source>
        <dbReference type="Pfam" id="PF01694"/>
    </source>
</evidence>
<feature type="transmembrane region" description="Helical" evidence="7">
    <location>
        <begin position="51"/>
        <end position="72"/>
    </location>
</feature>
<evidence type="ECO:0000256" key="4">
    <source>
        <dbReference type="ARBA" id="ARBA00022801"/>
    </source>
</evidence>
<dbReference type="PANTHER" id="PTHR43731">
    <property type="entry name" value="RHOMBOID PROTEASE"/>
    <property type="match status" value="1"/>
</dbReference>
<evidence type="ECO:0000256" key="5">
    <source>
        <dbReference type="ARBA" id="ARBA00022989"/>
    </source>
</evidence>
<evidence type="ECO:0000256" key="6">
    <source>
        <dbReference type="ARBA" id="ARBA00023136"/>
    </source>
</evidence>
<keyword evidence="9" id="KW-0645">Protease</keyword>
<gene>
    <name evidence="9" type="ORF">N7E81_13425</name>
</gene>
<evidence type="ECO:0000313" key="10">
    <source>
        <dbReference type="Proteomes" id="UP001062165"/>
    </source>
</evidence>
<evidence type="ECO:0000256" key="1">
    <source>
        <dbReference type="ARBA" id="ARBA00004141"/>
    </source>
</evidence>
<feature type="transmembrane region" description="Helical" evidence="7">
    <location>
        <begin position="238"/>
        <end position="256"/>
    </location>
</feature>
<dbReference type="InterPro" id="IPR050925">
    <property type="entry name" value="Rhomboid_protease_S54"/>
</dbReference>
<keyword evidence="5 7" id="KW-1133">Transmembrane helix</keyword>
<comment type="subcellular location">
    <subcellularLocation>
        <location evidence="1">Membrane</location>
        <topology evidence="1">Multi-pass membrane protein</topology>
    </subcellularLocation>
</comment>
<evidence type="ECO:0000313" key="9">
    <source>
        <dbReference type="EMBL" id="UXX78357.1"/>
    </source>
</evidence>
<feature type="transmembrane region" description="Helical" evidence="7">
    <location>
        <begin position="179"/>
        <end position="197"/>
    </location>
</feature>
<dbReference type="PANTHER" id="PTHR43731:SF14">
    <property type="entry name" value="PRESENILIN-ASSOCIATED RHOMBOID-LIKE PROTEIN, MITOCHONDRIAL"/>
    <property type="match status" value="1"/>
</dbReference>
<feature type="domain" description="Peptidase S54 rhomboid" evidence="8">
    <location>
        <begin position="45"/>
        <end position="103"/>
    </location>
</feature>
<feature type="domain" description="Peptidase S54 rhomboid" evidence="8">
    <location>
        <begin position="174"/>
        <end position="252"/>
    </location>
</feature>
<evidence type="ECO:0000256" key="2">
    <source>
        <dbReference type="ARBA" id="ARBA00009045"/>
    </source>
</evidence>
<feature type="transmembrane region" description="Helical" evidence="7">
    <location>
        <begin position="12"/>
        <end position="39"/>
    </location>
</feature>
<dbReference type="Pfam" id="PF01694">
    <property type="entry name" value="Rhomboid"/>
    <property type="match status" value="2"/>
</dbReference>
<accession>A0ABY6CWQ6</accession>
<keyword evidence="6 7" id="KW-0472">Membrane</keyword>
<keyword evidence="10" id="KW-1185">Reference proteome</keyword>
<proteinExistence type="inferred from homology"/>
<evidence type="ECO:0000256" key="3">
    <source>
        <dbReference type="ARBA" id="ARBA00022692"/>
    </source>
</evidence>
<dbReference type="SUPFAM" id="SSF144091">
    <property type="entry name" value="Rhomboid-like"/>
    <property type="match status" value="1"/>
</dbReference>
<dbReference type="RefSeq" id="WP_263050103.1">
    <property type="nucleotide sequence ID" value="NZ_CP106735.1"/>
</dbReference>
<dbReference type="GO" id="GO:0006508">
    <property type="term" value="P:proteolysis"/>
    <property type="evidence" value="ECO:0007669"/>
    <property type="project" value="UniProtKB-KW"/>
</dbReference>